<dbReference type="AlphaFoldDB" id="A0A2J6PYX8"/>
<sequence>MPEALCSSCRKFDFRKYIYESRFFAFKLGSWRRISNREDCPFCRLVRDAILSNGYRPSSKSLVKLSNKKSWKACTSFNEYHGVRGKDYSNEFDLYAHAEKTHASSRYQLYLWWGEYGENTHVYLRPLRSGPFFGRVVDRDRADLSFCRKWIDSCDEHHSGPMEREHCIGTITTRDFLQERLRLIDVEKMIIVRGSTDRTEYVALTYVWGEEKLKRERPRGWQMPRSLRADVWTDKSGVETIELPGELPHTIRDAMEVTRRVGYRYLWVDSLCIIQDDQQDQDLQISMMDEIYRNATLTIAAGSGLHADWGLPGVSRRRRFAQRSEIVDGVELAVAFPSFRELNSGTSLVWNTRGWTLQEKI</sequence>
<dbReference type="STRING" id="1745343.A0A2J6PYX8"/>
<dbReference type="Pfam" id="PF06985">
    <property type="entry name" value="HET"/>
    <property type="match status" value="1"/>
</dbReference>
<dbReference type="Proteomes" id="UP000235672">
    <property type="component" value="Unassembled WGS sequence"/>
</dbReference>
<evidence type="ECO:0000313" key="3">
    <source>
        <dbReference type="Proteomes" id="UP000235672"/>
    </source>
</evidence>
<accession>A0A2J6PYX8</accession>
<evidence type="ECO:0000259" key="1">
    <source>
        <dbReference type="Pfam" id="PF06985"/>
    </source>
</evidence>
<keyword evidence="3" id="KW-1185">Reference proteome</keyword>
<feature type="domain" description="Heterokaryon incompatibility" evidence="1">
    <location>
        <begin position="201"/>
        <end position="359"/>
    </location>
</feature>
<protein>
    <submittedName>
        <fullName evidence="2">HET-domain-containing protein</fullName>
    </submittedName>
</protein>
<gene>
    <name evidence="2" type="ORF">NA56DRAFT_206740</name>
</gene>
<name>A0A2J6PYX8_9HELO</name>
<reference evidence="2 3" key="1">
    <citation type="submission" date="2016-05" db="EMBL/GenBank/DDBJ databases">
        <title>A degradative enzymes factory behind the ericoid mycorrhizal symbiosis.</title>
        <authorList>
            <consortium name="DOE Joint Genome Institute"/>
            <person name="Martino E."/>
            <person name="Morin E."/>
            <person name="Grelet G."/>
            <person name="Kuo A."/>
            <person name="Kohler A."/>
            <person name="Daghino S."/>
            <person name="Barry K."/>
            <person name="Choi C."/>
            <person name="Cichocki N."/>
            <person name="Clum A."/>
            <person name="Copeland A."/>
            <person name="Hainaut M."/>
            <person name="Haridas S."/>
            <person name="Labutti K."/>
            <person name="Lindquist E."/>
            <person name="Lipzen A."/>
            <person name="Khouja H.-R."/>
            <person name="Murat C."/>
            <person name="Ohm R."/>
            <person name="Olson A."/>
            <person name="Spatafora J."/>
            <person name="Veneault-Fourrey C."/>
            <person name="Henrissat B."/>
            <person name="Grigoriev I."/>
            <person name="Martin F."/>
            <person name="Perotto S."/>
        </authorList>
    </citation>
    <scope>NUCLEOTIDE SEQUENCE [LARGE SCALE GENOMIC DNA]</scope>
    <source>
        <strain evidence="2 3">UAMH 7357</strain>
    </source>
</reference>
<dbReference type="InterPro" id="IPR010730">
    <property type="entry name" value="HET"/>
</dbReference>
<organism evidence="2 3">
    <name type="scientific">Hyaloscypha hepaticicola</name>
    <dbReference type="NCBI Taxonomy" id="2082293"/>
    <lineage>
        <taxon>Eukaryota</taxon>
        <taxon>Fungi</taxon>
        <taxon>Dikarya</taxon>
        <taxon>Ascomycota</taxon>
        <taxon>Pezizomycotina</taxon>
        <taxon>Leotiomycetes</taxon>
        <taxon>Helotiales</taxon>
        <taxon>Hyaloscyphaceae</taxon>
        <taxon>Hyaloscypha</taxon>
    </lineage>
</organism>
<proteinExistence type="predicted"/>
<evidence type="ECO:0000313" key="2">
    <source>
        <dbReference type="EMBL" id="PMD19255.1"/>
    </source>
</evidence>
<dbReference type="EMBL" id="KZ613490">
    <property type="protein sequence ID" value="PMD19255.1"/>
    <property type="molecule type" value="Genomic_DNA"/>
</dbReference>
<dbReference type="PANTHER" id="PTHR33112:SF12">
    <property type="entry name" value="HETEROKARYON INCOMPATIBILITY DOMAIN-CONTAINING PROTEIN"/>
    <property type="match status" value="1"/>
</dbReference>
<dbReference type="PANTHER" id="PTHR33112">
    <property type="entry name" value="DOMAIN PROTEIN, PUTATIVE-RELATED"/>
    <property type="match status" value="1"/>
</dbReference>
<dbReference type="OrthoDB" id="3540875at2759"/>